<evidence type="ECO:0000256" key="1">
    <source>
        <dbReference type="SAM" id="Phobius"/>
    </source>
</evidence>
<sequence>MRLLHNVHLRSRLRLLMSVFAGMVCFFALPATLGLLQRMLIGWNVLAMLYLFFLWFLMLHTVPKDIPHLARSQDESASLVLSMVSLGCLVSVMAILLELGTLKHLSGTPRTLHMLLTASTLMVSWALLPTSFAMHYAHHHYLHRSREVTPMIFPEKPDEPGYWDFLYFSFTIAVASQTADVATGTTDMRQIALLQSVISFVFNLAILGLSVNVGAGLLSG</sequence>
<dbReference type="Pfam" id="PF07077">
    <property type="entry name" value="DUF1345"/>
    <property type="match status" value="1"/>
</dbReference>
<dbReference type="AlphaFoldDB" id="A0A4U3ESD6"/>
<dbReference type="EMBL" id="JACYNN010000015">
    <property type="protein sequence ID" value="MBD8108112.1"/>
    <property type="molecule type" value="Genomic_DNA"/>
</dbReference>
<feature type="transmembrane region" description="Helical" evidence="1">
    <location>
        <begin position="112"/>
        <end position="137"/>
    </location>
</feature>
<feature type="transmembrane region" description="Helical" evidence="1">
    <location>
        <begin position="79"/>
        <end position="100"/>
    </location>
</feature>
<keyword evidence="5" id="KW-1185">Reference proteome</keyword>
<gene>
    <name evidence="3" type="ORF">EpCFBP13511_23120</name>
    <name evidence="2" type="ORF">IFT93_17090</name>
</gene>
<evidence type="ECO:0000313" key="4">
    <source>
        <dbReference type="Proteomes" id="UP000306393"/>
    </source>
</evidence>
<dbReference type="EMBL" id="QGAC01000040">
    <property type="protein sequence ID" value="TKJ83264.1"/>
    <property type="molecule type" value="Genomic_DNA"/>
</dbReference>
<evidence type="ECO:0000313" key="2">
    <source>
        <dbReference type="EMBL" id="MBD8108112.1"/>
    </source>
</evidence>
<dbReference type="Proteomes" id="UP000661012">
    <property type="component" value="Unassembled WGS sequence"/>
</dbReference>
<evidence type="ECO:0000313" key="3">
    <source>
        <dbReference type="EMBL" id="TKJ83264.1"/>
    </source>
</evidence>
<reference evidence="2 5" key="2">
    <citation type="journal article" date="2020" name="FEMS Microbiol. Ecol.">
        <title>Temporal dynamics of bacterial communities during seed development and maturation.</title>
        <authorList>
            <person name="Chesneau G."/>
            <person name="Torres-Cortes G."/>
            <person name="Briand M."/>
            <person name="Darrasse A."/>
            <person name="Preveaux A."/>
            <person name="Marais C."/>
            <person name="Jacques M.A."/>
            <person name="Shade A."/>
            <person name="Barret M."/>
        </authorList>
    </citation>
    <scope>NUCLEOTIDE SEQUENCE [LARGE SCALE GENOMIC DNA]</scope>
    <source>
        <strain evidence="2 5">CFBP13732</strain>
    </source>
</reference>
<dbReference type="OrthoDB" id="64737at2"/>
<keyword evidence="1" id="KW-1133">Transmembrane helix</keyword>
<dbReference type="RefSeq" id="WP_137270173.1">
    <property type="nucleotide sequence ID" value="NZ_JACYNM010000015.1"/>
</dbReference>
<feature type="transmembrane region" description="Helical" evidence="1">
    <location>
        <begin position="197"/>
        <end position="218"/>
    </location>
</feature>
<name>A0A4U3ESD6_9GAMM</name>
<keyword evidence="1" id="KW-0472">Membrane</keyword>
<accession>A0A4U3ESD6</accession>
<dbReference type="Proteomes" id="UP000306393">
    <property type="component" value="Unassembled WGS sequence"/>
</dbReference>
<reference evidence="3 4" key="1">
    <citation type="journal article" date="2019" name="Sci. Rep.">
        <title>Differences in resource use lead to coexistence of seed-transmitted microbial populations.</title>
        <authorList>
            <person name="Torres-Cortes G."/>
            <person name="Garcia B.J."/>
            <person name="Compant S."/>
            <person name="Rezki S."/>
            <person name="Jones P."/>
            <person name="Preveaux A."/>
            <person name="Briand M."/>
            <person name="Roulet A."/>
            <person name="Bouchez O."/>
            <person name="Jacobson D."/>
            <person name="Barret M."/>
        </authorList>
    </citation>
    <scope>NUCLEOTIDE SEQUENCE [LARGE SCALE GENOMIC DNA]</scope>
    <source>
        <strain evidence="3 4">CFBP13511</strain>
    </source>
</reference>
<protein>
    <submittedName>
        <fullName evidence="3">DUF1345 domain-containing protein</fullName>
    </submittedName>
</protein>
<dbReference type="STRING" id="1219360.GCA_001571305_04111"/>
<feature type="transmembrane region" description="Helical" evidence="1">
    <location>
        <begin position="12"/>
        <end position="33"/>
    </location>
</feature>
<proteinExistence type="predicted"/>
<organism evidence="3 4">
    <name type="scientific">Erwinia persicina</name>
    <dbReference type="NCBI Taxonomy" id="55211"/>
    <lineage>
        <taxon>Bacteria</taxon>
        <taxon>Pseudomonadati</taxon>
        <taxon>Pseudomonadota</taxon>
        <taxon>Gammaproteobacteria</taxon>
        <taxon>Enterobacterales</taxon>
        <taxon>Erwiniaceae</taxon>
        <taxon>Erwinia</taxon>
    </lineage>
</organism>
<feature type="transmembrane region" description="Helical" evidence="1">
    <location>
        <begin position="39"/>
        <end position="58"/>
    </location>
</feature>
<keyword evidence="1" id="KW-0812">Transmembrane</keyword>
<dbReference type="InterPro" id="IPR009781">
    <property type="entry name" value="DUF1345"/>
</dbReference>
<comment type="caution">
    <text evidence="3">The sequence shown here is derived from an EMBL/GenBank/DDBJ whole genome shotgun (WGS) entry which is preliminary data.</text>
</comment>
<evidence type="ECO:0000313" key="5">
    <source>
        <dbReference type="Proteomes" id="UP000661012"/>
    </source>
</evidence>